<dbReference type="RefSeq" id="WP_115401750.1">
    <property type="nucleotide sequence ID" value="NZ_QPKV01000002.1"/>
</dbReference>
<evidence type="ECO:0000259" key="2">
    <source>
        <dbReference type="PROSITE" id="PS50943"/>
    </source>
</evidence>
<dbReference type="AlphaFoldDB" id="A0A369Q084"/>
<dbReference type="OrthoDB" id="680346at2"/>
<dbReference type="Proteomes" id="UP000253961">
    <property type="component" value="Unassembled WGS sequence"/>
</dbReference>
<reference evidence="3 4" key="1">
    <citation type="submission" date="2018-07" db="EMBL/GenBank/DDBJ databases">
        <title>Pedobacter sp. nov., isolated from soil.</title>
        <authorList>
            <person name="Zhou L.Y."/>
            <person name="Du Z.J."/>
        </authorList>
    </citation>
    <scope>NUCLEOTIDE SEQUENCE [LARGE SCALE GENOMIC DNA]</scope>
    <source>
        <strain evidence="3 4">JDX94</strain>
    </source>
</reference>
<dbReference type="InterPro" id="IPR001387">
    <property type="entry name" value="Cro/C1-type_HTH"/>
</dbReference>
<proteinExistence type="predicted"/>
<dbReference type="GO" id="GO:0003700">
    <property type="term" value="F:DNA-binding transcription factor activity"/>
    <property type="evidence" value="ECO:0007669"/>
    <property type="project" value="TreeGrafter"/>
</dbReference>
<protein>
    <submittedName>
        <fullName evidence="3">XRE family transcriptional regulator</fullName>
    </submittedName>
</protein>
<dbReference type="EMBL" id="QPKV01000002">
    <property type="protein sequence ID" value="RDC58341.1"/>
    <property type="molecule type" value="Genomic_DNA"/>
</dbReference>
<dbReference type="PROSITE" id="PS50943">
    <property type="entry name" value="HTH_CROC1"/>
    <property type="match status" value="1"/>
</dbReference>
<dbReference type="GO" id="GO:0005829">
    <property type="term" value="C:cytosol"/>
    <property type="evidence" value="ECO:0007669"/>
    <property type="project" value="TreeGrafter"/>
</dbReference>
<dbReference type="Gene3D" id="1.10.260.40">
    <property type="entry name" value="lambda repressor-like DNA-binding domains"/>
    <property type="match status" value="1"/>
</dbReference>
<keyword evidence="1" id="KW-0238">DNA-binding</keyword>
<evidence type="ECO:0000313" key="3">
    <source>
        <dbReference type="EMBL" id="RDC58341.1"/>
    </source>
</evidence>
<evidence type="ECO:0000256" key="1">
    <source>
        <dbReference type="ARBA" id="ARBA00023125"/>
    </source>
</evidence>
<feature type="domain" description="HTH cro/C1-type" evidence="2">
    <location>
        <begin position="19"/>
        <end position="73"/>
    </location>
</feature>
<evidence type="ECO:0000313" key="4">
    <source>
        <dbReference type="Proteomes" id="UP000253961"/>
    </source>
</evidence>
<name>A0A369Q084_9SPHI</name>
<dbReference type="CDD" id="cd00093">
    <property type="entry name" value="HTH_XRE"/>
    <property type="match status" value="1"/>
</dbReference>
<comment type="caution">
    <text evidence="3">The sequence shown here is derived from an EMBL/GenBank/DDBJ whole genome shotgun (WGS) entry which is preliminary data.</text>
</comment>
<dbReference type="SUPFAM" id="SSF47413">
    <property type="entry name" value="lambda repressor-like DNA-binding domains"/>
    <property type="match status" value="1"/>
</dbReference>
<dbReference type="PANTHER" id="PTHR46797:SF1">
    <property type="entry name" value="METHYLPHOSPHONATE SYNTHASE"/>
    <property type="match status" value="1"/>
</dbReference>
<dbReference type="SMART" id="SM00530">
    <property type="entry name" value="HTH_XRE"/>
    <property type="match status" value="1"/>
</dbReference>
<sequence length="76" mass="8328">MATKNPRNEKLIITFGANVRKYRNVKGLTMNELAGLCDVELGTISTVERGVVNCTISTAFAISKALEITIDKLLEE</sequence>
<dbReference type="InterPro" id="IPR010982">
    <property type="entry name" value="Lambda_DNA-bd_dom_sf"/>
</dbReference>
<dbReference type="GO" id="GO:0003677">
    <property type="term" value="F:DNA binding"/>
    <property type="evidence" value="ECO:0007669"/>
    <property type="project" value="UniProtKB-KW"/>
</dbReference>
<accession>A0A369Q084</accession>
<dbReference type="PANTHER" id="PTHR46797">
    <property type="entry name" value="HTH-TYPE TRANSCRIPTIONAL REGULATOR"/>
    <property type="match status" value="1"/>
</dbReference>
<gene>
    <name evidence="3" type="ORF">DU508_05255</name>
</gene>
<dbReference type="Pfam" id="PF01381">
    <property type="entry name" value="HTH_3"/>
    <property type="match status" value="1"/>
</dbReference>
<dbReference type="InterPro" id="IPR050807">
    <property type="entry name" value="TransReg_Diox_bact_type"/>
</dbReference>
<organism evidence="3 4">
    <name type="scientific">Pedobacter chinensis</name>
    <dbReference type="NCBI Taxonomy" id="2282421"/>
    <lineage>
        <taxon>Bacteria</taxon>
        <taxon>Pseudomonadati</taxon>
        <taxon>Bacteroidota</taxon>
        <taxon>Sphingobacteriia</taxon>
        <taxon>Sphingobacteriales</taxon>
        <taxon>Sphingobacteriaceae</taxon>
        <taxon>Pedobacter</taxon>
    </lineage>
</organism>
<keyword evidence="4" id="KW-1185">Reference proteome</keyword>